<dbReference type="AlphaFoldDB" id="A0A174UE92"/>
<dbReference type="EMBL" id="CZAB01000106">
    <property type="protein sequence ID" value="CUQ18437.1"/>
    <property type="molecule type" value="Genomic_DNA"/>
</dbReference>
<sequence>MKHKSTPILEVHVETNPEGTVMLTSEIGSVKMIPFKGTVTGPIFNGIVEPCGVDTQITNQNEVRHMSARYMLTGTDRDGRDCHIYVENNGWFTDGARPTPFRTVPTFITDSPALAPLLHRNQFVGEGLRDESGLWIRFYELQTANKSP</sequence>
<name>A0A174UE92_9FIRM</name>
<evidence type="ECO:0000313" key="1">
    <source>
        <dbReference type="EMBL" id="CUQ18437.1"/>
    </source>
</evidence>
<dbReference type="Proteomes" id="UP000251853">
    <property type="component" value="Unassembled WGS sequence"/>
</dbReference>
<reference evidence="1 3" key="1">
    <citation type="submission" date="2015-09" db="EMBL/GenBank/DDBJ databases">
        <authorList>
            <consortium name="Pathogen Informatics"/>
        </authorList>
    </citation>
    <scope>NUCLEOTIDE SEQUENCE [LARGE SCALE GENOMIC DNA]</scope>
    <source>
        <strain evidence="1 3">2789STDY5834865</strain>
    </source>
</reference>
<evidence type="ECO:0000313" key="4">
    <source>
        <dbReference type="Proteomes" id="UP000251853"/>
    </source>
</evidence>
<keyword evidence="4" id="KW-1185">Reference proteome</keyword>
<dbReference type="Proteomes" id="UP000095512">
    <property type="component" value="Unassembled WGS sequence"/>
</dbReference>
<organism evidence="1 3">
    <name type="scientific">Enterocloster clostridioformis</name>
    <dbReference type="NCBI Taxonomy" id="1531"/>
    <lineage>
        <taxon>Bacteria</taxon>
        <taxon>Bacillati</taxon>
        <taxon>Bacillota</taxon>
        <taxon>Clostridia</taxon>
        <taxon>Lachnospirales</taxon>
        <taxon>Lachnospiraceae</taxon>
        <taxon>Enterocloster</taxon>
    </lineage>
</organism>
<dbReference type="RefSeq" id="WP_022202832.1">
    <property type="nucleotide sequence ID" value="NZ_CZAB01000106.1"/>
</dbReference>
<proteinExistence type="predicted"/>
<dbReference type="Pfam" id="PF11578">
    <property type="entry name" value="DUF3237"/>
    <property type="match status" value="1"/>
</dbReference>
<accession>A0A174UE92</accession>
<protein>
    <submittedName>
        <fullName evidence="1">Protein of uncharacterized function (DUF3237)</fullName>
    </submittedName>
</protein>
<evidence type="ECO:0000313" key="3">
    <source>
        <dbReference type="Proteomes" id="UP000095512"/>
    </source>
</evidence>
<dbReference type="Gene3D" id="2.40.160.20">
    <property type="match status" value="1"/>
</dbReference>
<reference evidence="2 4" key="2">
    <citation type="submission" date="2018-06" db="EMBL/GenBank/DDBJ databases">
        <authorList>
            <consortium name="Pathogen Informatics"/>
            <person name="Doyle S."/>
        </authorList>
    </citation>
    <scope>NUCLEOTIDE SEQUENCE [LARGE SCALE GENOMIC DNA]</scope>
    <source>
        <strain evidence="2 4">NCTC11224</strain>
    </source>
</reference>
<gene>
    <name evidence="1" type="ORF">ERS852480_05084</name>
    <name evidence="2" type="ORF">NCTC11224_02166</name>
</gene>
<dbReference type="EMBL" id="UAVW01000009">
    <property type="protein sequence ID" value="SQB10826.1"/>
    <property type="molecule type" value="Genomic_DNA"/>
</dbReference>
<evidence type="ECO:0000313" key="2">
    <source>
        <dbReference type="EMBL" id="SQB10826.1"/>
    </source>
</evidence>